<gene>
    <name evidence="2" type="ORF">SAMN05421740_102730</name>
</gene>
<name>A0A1H7K033_9SPHI</name>
<sequence>MKTTLLKLAILALIAAAGCTKYDNYAAPEAGIFGNIIDAETGQPIETKQPGGGSIRLLQWDLQKYPSPQPVDISIKADGTYSSTRFFADDYKAFPWNGPFRYLDDSVNVTLSDGRLTELNFEVHPYYRVAATVSDSTFTYTLTKSAANDSKLVEVIFMVNDYPIVNENVCSNVAGPGTYYPNLWKLPIGDDVADEAIMDMPQTFTINWAETRLPKGDYYFRVGARAASSPSSTYNYSPVVKATVN</sequence>
<evidence type="ECO:0000313" key="3">
    <source>
        <dbReference type="Proteomes" id="UP000198916"/>
    </source>
</evidence>
<dbReference type="AlphaFoldDB" id="A0A1H7K033"/>
<evidence type="ECO:0000313" key="2">
    <source>
        <dbReference type="EMBL" id="SEK79954.1"/>
    </source>
</evidence>
<dbReference type="EMBL" id="FNZR01000002">
    <property type="protein sequence ID" value="SEK79954.1"/>
    <property type="molecule type" value="Genomic_DNA"/>
</dbReference>
<dbReference type="Proteomes" id="UP000198916">
    <property type="component" value="Unassembled WGS sequence"/>
</dbReference>
<dbReference type="STRING" id="332977.SAMN05421740_102730"/>
<dbReference type="Gene3D" id="2.60.40.1120">
    <property type="entry name" value="Carboxypeptidase-like, regulatory domain"/>
    <property type="match status" value="1"/>
</dbReference>
<dbReference type="PROSITE" id="PS51257">
    <property type="entry name" value="PROKAR_LIPOPROTEIN"/>
    <property type="match status" value="1"/>
</dbReference>
<dbReference type="Pfam" id="PF12866">
    <property type="entry name" value="DUF3823"/>
    <property type="match status" value="1"/>
</dbReference>
<reference evidence="3" key="1">
    <citation type="submission" date="2016-10" db="EMBL/GenBank/DDBJ databases">
        <authorList>
            <person name="Varghese N."/>
            <person name="Submissions S."/>
        </authorList>
    </citation>
    <scope>NUCLEOTIDE SEQUENCE [LARGE SCALE GENOMIC DNA]</scope>
    <source>
        <strain evidence="3">Jip14</strain>
    </source>
</reference>
<dbReference type="RefSeq" id="WP_090604137.1">
    <property type="nucleotide sequence ID" value="NZ_FNZR01000002.1"/>
</dbReference>
<keyword evidence="3" id="KW-1185">Reference proteome</keyword>
<dbReference type="InterPro" id="IPR024278">
    <property type="entry name" value="DUF3823_N"/>
</dbReference>
<protein>
    <recommendedName>
        <fullName evidence="1">DUF3823 domain-containing protein</fullName>
    </recommendedName>
</protein>
<organism evidence="2 3">
    <name type="scientific">Parapedobacter koreensis</name>
    <dbReference type="NCBI Taxonomy" id="332977"/>
    <lineage>
        <taxon>Bacteria</taxon>
        <taxon>Pseudomonadati</taxon>
        <taxon>Bacteroidota</taxon>
        <taxon>Sphingobacteriia</taxon>
        <taxon>Sphingobacteriales</taxon>
        <taxon>Sphingobacteriaceae</taxon>
        <taxon>Parapedobacter</taxon>
    </lineage>
</organism>
<evidence type="ECO:0000259" key="1">
    <source>
        <dbReference type="Pfam" id="PF12866"/>
    </source>
</evidence>
<accession>A0A1H7K033</accession>
<dbReference type="OrthoDB" id="642123at2"/>
<proteinExistence type="predicted"/>
<feature type="domain" description="DUF3823" evidence="1">
    <location>
        <begin position="32"/>
        <end position="123"/>
    </location>
</feature>